<name>A0ABQ3ZGZ0_9ACTN</name>
<dbReference type="InterPro" id="IPR001509">
    <property type="entry name" value="Epimerase_deHydtase"/>
</dbReference>
<proteinExistence type="inferred from homology"/>
<evidence type="ECO:0000256" key="1">
    <source>
        <dbReference type="ARBA" id="ARBA00007637"/>
    </source>
</evidence>
<reference evidence="3 4" key="1">
    <citation type="submission" date="2021-01" db="EMBL/GenBank/DDBJ databases">
        <title>Whole genome shotgun sequence of Actinoplanes humidus NBRC 14915.</title>
        <authorList>
            <person name="Komaki H."/>
            <person name="Tamura T."/>
        </authorList>
    </citation>
    <scope>NUCLEOTIDE SEQUENCE [LARGE SCALE GENOMIC DNA]</scope>
    <source>
        <strain evidence="3 4">NBRC 14915</strain>
    </source>
</reference>
<dbReference type="Gene3D" id="3.40.50.720">
    <property type="entry name" value="NAD(P)-binding Rossmann-like Domain"/>
    <property type="match status" value="1"/>
</dbReference>
<evidence type="ECO:0000259" key="2">
    <source>
        <dbReference type="Pfam" id="PF01370"/>
    </source>
</evidence>
<evidence type="ECO:0000313" key="3">
    <source>
        <dbReference type="EMBL" id="GIE17850.1"/>
    </source>
</evidence>
<feature type="domain" description="NAD-dependent epimerase/dehydratase" evidence="2">
    <location>
        <begin position="9"/>
        <end position="234"/>
    </location>
</feature>
<protein>
    <submittedName>
        <fullName evidence="3">SnoG protein</fullName>
    </submittedName>
</protein>
<evidence type="ECO:0000313" key="4">
    <source>
        <dbReference type="Proteomes" id="UP000603200"/>
    </source>
</evidence>
<sequence>MTSSPHRRVTVLGGTGFAGRHIATAFAAAGWHVTVAARHPHRSGFAYAHLDLSAPPATVATALRGTEPDVVVNAAGAYWGLSGTALHDALAGTTERLLAAWPLLGSQPRLIHLGSVMEYAPVSGRVLLHERSPVDAATPYGAAKLHATRAVQKAAGVPALVLRVTNSVGPGVDAASLLGKVAHALGTARRDGTTARIVLAPLHAQRDYLDVRDLGDAVVAAAVHGEPGQLINIGSGSAIGVRELVDGLIAASGVPARVEERTDAPSSPGAVADWLAVDPATAIRLLGWRARRPIDRAVTDLWQSSKIDDLHSIGDRSRVDAGAAQSISTYRR</sequence>
<dbReference type="Pfam" id="PF01370">
    <property type="entry name" value="Epimerase"/>
    <property type="match status" value="1"/>
</dbReference>
<organism evidence="3 4">
    <name type="scientific">Winogradskya humida</name>
    <dbReference type="NCBI Taxonomy" id="113566"/>
    <lineage>
        <taxon>Bacteria</taxon>
        <taxon>Bacillati</taxon>
        <taxon>Actinomycetota</taxon>
        <taxon>Actinomycetes</taxon>
        <taxon>Micromonosporales</taxon>
        <taxon>Micromonosporaceae</taxon>
        <taxon>Winogradskya</taxon>
    </lineage>
</organism>
<gene>
    <name evidence="3" type="ORF">Ahu01nite_009520</name>
</gene>
<comment type="similarity">
    <text evidence="1">Belongs to the NAD(P)-dependent epimerase/dehydratase family.</text>
</comment>
<dbReference type="Proteomes" id="UP000603200">
    <property type="component" value="Unassembled WGS sequence"/>
</dbReference>
<dbReference type="EMBL" id="BOMN01000012">
    <property type="protein sequence ID" value="GIE17850.1"/>
    <property type="molecule type" value="Genomic_DNA"/>
</dbReference>
<dbReference type="PANTHER" id="PTHR43000">
    <property type="entry name" value="DTDP-D-GLUCOSE 4,6-DEHYDRATASE-RELATED"/>
    <property type="match status" value="1"/>
</dbReference>
<dbReference type="InterPro" id="IPR036291">
    <property type="entry name" value="NAD(P)-bd_dom_sf"/>
</dbReference>
<accession>A0ABQ3ZGZ0</accession>
<keyword evidence="4" id="KW-1185">Reference proteome</keyword>
<dbReference type="SUPFAM" id="SSF51735">
    <property type="entry name" value="NAD(P)-binding Rossmann-fold domains"/>
    <property type="match status" value="1"/>
</dbReference>
<comment type="caution">
    <text evidence="3">The sequence shown here is derived from an EMBL/GenBank/DDBJ whole genome shotgun (WGS) entry which is preliminary data.</text>
</comment>
<dbReference type="RefSeq" id="WP_203835127.1">
    <property type="nucleotide sequence ID" value="NZ_BAAATV010000001.1"/>
</dbReference>